<evidence type="ECO:0000256" key="7">
    <source>
        <dbReference type="SAM" id="MobiDB-lite"/>
    </source>
</evidence>
<dbReference type="AlphaFoldDB" id="A0A8K0D6B1"/>
<keyword evidence="12" id="KW-1185">Reference proteome</keyword>
<evidence type="ECO:0000313" key="11">
    <source>
        <dbReference type="EMBL" id="KAF2900290.1"/>
    </source>
</evidence>
<feature type="signal peptide" evidence="9">
    <location>
        <begin position="1"/>
        <end position="18"/>
    </location>
</feature>
<feature type="chain" id="PRO_5035464179" description="ER membrane protein complex subunit 7 beta-sandwich domain-containing protein" evidence="9">
    <location>
        <begin position="19"/>
        <end position="289"/>
    </location>
</feature>
<name>A0A8K0D6B1_IGNLU</name>
<evidence type="ECO:0000256" key="2">
    <source>
        <dbReference type="ARBA" id="ARBA00008880"/>
    </source>
</evidence>
<keyword evidence="6 8" id="KW-0472">Membrane</keyword>
<dbReference type="Proteomes" id="UP000801492">
    <property type="component" value="Unassembled WGS sequence"/>
</dbReference>
<evidence type="ECO:0000256" key="5">
    <source>
        <dbReference type="ARBA" id="ARBA00022989"/>
    </source>
</evidence>
<evidence type="ECO:0000313" key="12">
    <source>
        <dbReference type="Proteomes" id="UP000801492"/>
    </source>
</evidence>
<comment type="similarity">
    <text evidence="2">Belongs to the EMC7 family.</text>
</comment>
<dbReference type="PANTHER" id="PTHR13605:SF4">
    <property type="entry name" value="ER MEMBRANE PROTEIN COMPLEX SUBUNIT 7"/>
    <property type="match status" value="1"/>
</dbReference>
<feature type="domain" description="ER membrane protein complex subunit 7 beta-sandwich" evidence="10">
    <location>
        <begin position="48"/>
        <end position="159"/>
    </location>
</feature>
<dbReference type="InterPro" id="IPR019008">
    <property type="entry name" value="Beta_sandwich_EMC7"/>
</dbReference>
<evidence type="ECO:0000256" key="9">
    <source>
        <dbReference type="SAM" id="SignalP"/>
    </source>
</evidence>
<proteinExistence type="inferred from homology"/>
<dbReference type="InterPro" id="IPR039163">
    <property type="entry name" value="EMC7"/>
</dbReference>
<dbReference type="PANTHER" id="PTHR13605">
    <property type="entry name" value="ER MEMBRANE PROTEIN COMPLEX SUBUNIT 7"/>
    <property type="match status" value="1"/>
</dbReference>
<feature type="transmembrane region" description="Helical" evidence="8">
    <location>
        <begin position="151"/>
        <end position="171"/>
    </location>
</feature>
<reference evidence="11" key="1">
    <citation type="submission" date="2019-08" db="EMBL/GenBank/DDBJ databases">
        <title>The genome of the North American firefly Photinus pyralis.</title>
        <authorList>
            <consortium name="Photinus pyralis genome working group"/>
            <person name="Fallon T.R."/>
            <person name="Sander Lower S.E."/>
            <person name="Weng J.-K."/>
        </authorList>
    </citation>
    <scope>NUCLEOTIDE SEQUENCE</scope>
    <source>
        <strain evidence="11">TRF0915ILg1</strain>
        <tissue evidence="11">Whole body</tissue>
    </source>
</reference>
<dbReference type="SUPFAM" id="SSF49452">
    <property type="entry name" value="Starch-binding domain-like"/>
    <property type="match status" value="1"/>
</dbReference>
<evidence type="ECO:0000259" key="10">
    <source>
        <dbReference type="Pfam" id="PF09430"/>
    </source>
</evidence>
<keyword evidence="5 8" id="KW-1133">Transmembrane helix</keyword>
<accession>A0A8K0D6B1</accession>
<keyword evidence="3 8" id="KW-0812">Transmembrane</keyword>
<dbReference type="GO" id="GO:0072546">
    <property type="term" value="C:EMC complex"/>
    <property type="evidence" value="ECO:0007669"/>
    <property type="project" value="TreeGrafter"/>
</dbReference>
<protein>
    <recommendedName>
        <fullName evidence="10">ER membrane protein complex subunit 7 beta-sandwich domain-containing protein</fullName>
    </recommendedName>
</protein>
<feature type="region of interest" description="Disordered" evidence="7">
    <location>
        <begin position="212"/>
        <end position="233"/>
    </location>
</feature>
<dbReference type="Pfam" id="PF09430">
    <property type="entry name" value="EMC7_beta-sandw"/>
    <property type="match status" value="1"/>
</dbReference>
<dbReference type="InterPro" id="IPR013784">
    <property type="entry name" value="Carb-bd-like_fold"/>
</dbReference>
<organism evidence="11 12">
    <name type="scientific">Ignelater luminosus</name>
    <name type="common">Cucubano</name>
    <name type="synonym">Pyrophorus luminosus</name>
    <dbReference type="NCBI Taxonomy" id="2038154"/>
    <lineage>
        <taxon>Eukaryota</taxon>
        <taxon>Metazoa</taxon>
        <taxon>Ecdysozoa</taxon>
        <taxon>Arthropoda</taxon>
        <taxon>Hexapoda</taxon>
        <taxon>Insecta</taxon>
        <taxon>Pterygota</taxon>
        <taxon>Neoptera</taxon>
        <taxon>Endopterygota</taxon>
        <taxon>Coleoptera</taxon>
        <taxon>Polyphaga</taxon>
        <taxon>Elateriformia</taxon>
        <taxon>Elateroidea</taxon>
        <taxon>Elateridae</taxon>
        <taxon>Agrypninae</taxon>
        <taxon>Pyrophorini</taxon>
        <taxon>Ignelater</taxon>
    </lineage>
</organism>
<dbReference type="GO" id="GO:0030246">
    <property type="term" value="F:carbohydrate binding"/>
    <property type="evidence" value="ECO:0007669"/>
    <property type="project" value="InterPro"/>
</dbReference>
<dbReference type="OrthoDB" id="27095at2759"/>
<dbReference type="EMBL" id="VTPC01002291">
    <property type="protein sequence ID" value="KAF2900290.1"/>
    <property type="molecule type" value="Genomic_DNA"/>
</dbReference>
<evidence type="ECO:0000256" key="3">
    <source>
        <dbReference type="ARBA" id="ARBA00022692"/>
    </source>
</evidence>
<evidence type="ECO:0000256" key="1">
    <source>
        <dbReference type="ARBA" id="ARBA00004167"/>
    </source>
</evidence>
<evidence type="ECO:0000256" key="4">
    <source>
        <dbReference type="ARBA" id="ARBA00022729"/>
    </source>
</evidence>
<gene>
    <name evidence="11" type="ORF">ILUMI_05900</name>
</gene>
<evidence type="ECO:0000256" key="6">
    <source>
        <dbReference type="ARBA" id="ARBA00023136"/>
    </source>
</evidence>
<sequence>MKWLILVNFFLVFAEILCLEVTNGEEESETQGRYTIEGKVYAPDPPFTPANWQSDTRLHINGGKYLGFVKEDGSFIIHNVPSGSYILEVLHPEFTYEPIRVEINSRGKMRARKLNHIQTNLVAPVPYPVKMKPLGKTKYFQIREQWRLTDFLFNPMVLMMVLPLVLIMILPKMLNDPETKKEMEQIGSLTKFEMPEMSDLVTNFLAGTSQSQLQTKKSAKKSSDDSDFSALDSDKISSTEEIEQMHLPQPEERNIKKGTFILVISRGGACGEQPPDAFVLSRMLKFDGF</sequence>
<comment type="subcellular location">
    <subcellularLocation>
        <location evidence="1">Membrane</location>
        <topology evidence="1">Single-pass membrane protein</topology>
    </subcellularLocation>
</comment>
<evidence type="ECO:0000256" key="8">
    <source>
        <dbReference type="SAM" id="Phobius"/>
    </source>
</evidence>
<keyword evidence="4 9" id="KW-0732">Signal</keyword>
<comment type="caution">
    <text evidence="11">The sequence shown here is derived from an EMBL/GenBank/DDBJ whole genome shotgun (WGS) entry which is preliminary data.</text>
</comment>